<keyword evidence="3" id="KW-1185">Reference proteome</keyword>
<dbReference type="Proteomes" id="UP001633002">
    <property type="component" value="Unassembled WGS sequence"/>
</dbReference>
<evidence type="ECO:0000259" key="1">
    <source>
        <dbReference type="Pfam" id="PF13966"/>
    </source>
</evidence>
<dbReference type="EMBL" id="JBJQOH010000008">
    <property type="protein sequence ID" value="KAL3677157.1"/>
    <property type="molecule type" value="Genomic_DNA"/>
</dbReference>
<name>A0ABD3GF03_9MARC</name>
<organism evidence="2 3">
    <name type="scientific">Riccia sorocarpa</name>
    <dbReference type="NCBI Taxonomy" id="122646"/>
    <lineage>
        <taxon>Eukaryota</taxon>
        <taxon>Viridiplantae</taxon>
        <taxon>Streptophyta</taxon>
        <taxon>Embryophyta</taxon>
        <taxon>Marchantiophyta</taxon>
        <taxon>Marchantiopsida</taxon>
        <taxon>Marchantiidae</taxon>
        <taxon>Marchantiales</taxon>
        <taxon>Ricciaceae</taxon>
        <taxon>Riccia</taxon>
    </lineage>
</organism>
<evidence type="ECO:0000313" key="2">
    <source>
        <dbReference type="EMBL" id="KAL3677157.1"/>
    </source>
</evidence>
<feature type="domain" description="Reverse transcriptase zinc-binding" evidence="1">
    <location>
        <begin position="183"/>
        <end position="240"/>
    </location>
</feature>
<gene>
    <name evidence="2" type="ORF">R1sor_027105</name>
</gene>
<evidence type="ECO:0000313" key="3">
    <source>
        <dbReference type="Proteomes" id="UP001633002"/>
    </source>
</evidence>
<dbReference type="Pfam" id="PF13966">
    <property type="entry name" value="zf-RVT"/>
    <property type="match status" value="1"/>
</dbReference>
<dbReference type="InterPro" id="IPR026960">
    <property type="entry name" value="RVT-Znf"/>
</dbReference>
<dbReference type="AlphaFoldDB" id="A0ABD3GF03"/>
<accession>A0ABD3GF03</accession>
<sequence>MPKGPKAWDLKTAHWLKLLYTGKMEEHKLNKRCDIDENSRNWAERWHRLWTGRATHRSKALGLLKISLGLKDRHLVASKQPFIKVEVDVSFASKTLHSTTTKKGDVRLVERHTAHTETQIAQMREQIQYVVDTWPNLNPTTPLPKTWDLKTAHWRKLLYTGKMDEHKLNKKCDIDDNSRKWAERWQRLWTGRATHRSKVRLWRFIRMGYFTNSKAKDWGISDGMCSRCEMEVETMEHALWSRPRLHHPTTWLSWLLIKPRHMTTTHRPSENLIVIIDAALSRHNQTQAAILILLAKLRCSWTERNIAQFRGKQHYRGIQPIIQEATLEAAALSDEARSRPTRKQN</sequence>
<proteinExistence type="predicted"/>
<reference evidence="2 3" key="1">
    <citation type="submission" date="2024-09" db="EMBL/GenBank/DDBJ databases">
        <title>Chromosome-scale assembly of Riccia sorocarpa.</title>
        <authorList>
            <person name="Paukszto L."/>
        </authorList>
    </citation>
    <scope>NUCLEOTIDE SEQUENCE [LARGE SCALE GENOMIC DNA]</scope>
    <source>
        <strain evidence="2">LP-2024</strain>
        <tissue evidence="2">Aerial parts of the thallus</tissue>
    </source>
</reference>
<protein>
    <recommendedName>
        <fullName evidence="1">Reverse transcriptase zinc-binding domain-containing protein</fullName>
    </recommendedName>
</protein>
<comment type="caution">
    <text evidence="2">The sequence shown here is derived from an EMBL/GenBank/DDBJ whole genome shotgun (WGS) entry which is preliminary data.</text>
</comment>